<keyword evidence="4" id="KW-1185">Reference proteome</keyword>
<proteinExistence type="predicted"/>
<evidence type="ECO:0000256" key="2">
    <source>
        <dbReference type="SAM" id="SignalP"/>
    </source>
</evidence>
<name>A0A853B7D6_9PSEU</name>
<protein>
    <recommendedName>
        <fullName evidence="5">ATP-binding protein</fullName>
    </recommendedName>
</protein>
<dbReference type="AlphaFoldDB" id="A0A853B7D6"/>
<evidence type="ECO:0000313" key="3">
    <source>
        <dbReference type="EMBL" id="NYI90900.1"/>
    </source>
</evidence>
<dbReference type="RefSeq" id="WP_179774858.1">
    <property type="nucleotide sequence ID" value="NZ_JACCFK010000001.1"/>
</dbReference>
<feature type="region of interest" description="Disordered" evidence="1">
    <location>
        <begin position="59"/>
        <end position="83"/>
    </location>
</feature>
<evidence type="ECO:0008006" key="5">
    <source>
        <dbReference type="Google" id="ProtNLM"/>
    </source>
</evidence>
<dbReference type="EMBL" id="JACCFK010000001">
    <property type="protein sequence ID" value="NYI90900.1"/>
    <property type="molecule type" value="Genomic_DNA"/>
</dbReference>
<dbReference type="Proteomes" id="UP000549616">
    <property type="component" value="Unassembled WGS sequence"/>
</dbReference>
<evidence type="ECO:0000256" key="1">
    <source>
        <dbReference type="SAM" id="MobiDB-lite"/>
    </source>
</evidence>
<feature type="signal peptide" evidence="2">
    <location>
        <begin position="1"/>
        <end position="27"/>
    </location>
</feature>
<feature type="chain" id="PRO_5032286604" description="ATP-binding protein" evidence="2">
    <location>
        <begin position="28"/>
        <end position="83"/>
    </location>
</feature>
<organism evidence="3 4">
    <name type="scientific">Amycolatopsis endophytica</name>
    <dbReference type="NCBI Taxonomy" id="860233"/>
    <lineage>
        <taxon>Bacteria</taxon>
        <taxon>Bacillati</taxon>
        <taxon>Actinomycetota</taxon>
        <taxon>Actinomycetes</taxon>
        <taxon>Pseudonocardiales</taxon>
        <taxon>Pseudonocardiaceae</taxon>
        <taxon>Amycolatopsis</taxon>
    </lineage>
</organism>
<sequence length="83" mass="7777">MSRTLRAGLVGLAAASAVLSATGAAHADASLPQLKAVGMTLNGLMGAGGTPSPLTAVTGGESALSPLTGGNPLSPVTGKLPIG</sequence>
<comment type="caution">
    <text evidence="3">The sequence shown here is derived from an EMBL/GenBank/DDBJ whole genome shotgun (WGS) entry which is preliminary data.</text>
</comment>
<accession>A0A853B7D6</accession>
<reference evidence="3 4" key="1">
    <citation type="submission" date="2020-07" db="EMBL/GenBank/DDBJ databases">
        <title>Sequencing the genomes of 1000 actinobacteria strains.</title>
        <authorList>
            <person name="Klenk H.-P."/>
        </authorList>
    </citation>
    <scope>NUCLEOTIDE SEQUENCE [LARGE SCALE GENOMIC DNA]</scope>
    <source>
        <strain evidence="3 4">DSM 104006</strain>
    </source>
</reference>
<gene>
    <name evidence="3" type="ORF">HNR02_004223</name>
</gene>
<keyword evidence="2" id="KW-0732">Signal</keyword>
<evidence type="ECO:0000313" key="4">
    <source>
        <dbReference type="Proteomes" id="UP000549616"/>
    </source>
</evidence>